<dbReference type="EMBL" id="FQVU01000002">
    <property type="protein sequence ID" value="SHG08945.1"/>
    <property type="molecule type" value="Genomic_DNA"/>
</dbReference>
<evidence type="ECO:0000313" key="1">
    <source>
        <dbReference type="EMBL" id="SHG08945.1"/>
    </source>
</evidence>
<keyword evidence="2" id="KW-1185">Reference proteome</keyword>
<proteinExistence type="predicted"/>
<protein>
    <submittedName>
        <fullName evidence="1">Uncharacterized protein</fullName>
    </submittedName>
</protein>
<gene>
    <name evidence="1" type="ORF">SAMN05443575_1338</name>
</gene>
<reference evidence="1 2" key="1">
    <citation type="submission" date="2016-11" db="EMBL/GenBank/DDBJ databases">
        <authorList>
            <person name="Jaros S."/>
            <person name="Januszkiewicz K."/>
            <person name="Wedrychowicz H."/>
        </authorList>
    </citation>
    <scope>NUCLEOTIDE SEQUENCE [LARGE SCALE GENOMIC DNA]</scope>
    <source>
        <strain evidence="1 2">DSM 45627</strain>
    </source>
</reference>
<accession>A0A1M5GZ75</accession>
<evidence type="ECO:0000313" key="2">
    <source>
        <dbReference type="Proteomes" id="UP000186132"/>
    </source>
</evidence>
<dbReference type="STRING" id="1206085.SAMN05443575_1338"/>
<dbReference type="AlphaFoldDB" id="A0A1M5GZ75"/>
<dbReference type="Proteomes" id="UP000186132">
    <property type="component" value="Unassembled WGS sequence"/>
</dbReference>
<name>A0A1M5GZ75_9ACTN</name>
<organism evidence="1 2">
    <name type="scientific">Jatrophihabitans endophyticus</name>
    <dbReference type="NCBI Taxonomy" id="1206085"/>
    <lineage>
        <taxon>Bacteria</taxon>
        <taxon>Bacillati</taxon>
        <taxon>Actinomycetota</taxon>
        <taxon>Actinomycetes</taxon>
        <taxon>Jatrophihabitantales</taxon>
        <taxon>Jatrophihabitantaceae</taxon>
        <taxon>Jatrophihabitans</taxon>
    </lineage>
</organism>
<sequence>MPLQPMQLNHGTPSHEAIDLAVGSLRGDVPVLWRYDGLPPEVFEVVSALAKLAAILAGVVGEQCVEAGGWTGAEDVLEALRAQQLSPGERFAP</sequence>